<dbReference type="Pfam" id="PF01381">
    <property type="entry name" value="HTH_3"/>
    <property type="match status" value="1"/>
</dbReference>
<gene>
    <name evidence="3" type="primary">higA</name>
    <name evidence="3" type="ORF">E1O70_05980</name>
</gene>
<dbReference type="InterPro" id="IPR013430">
    <property type="entry name" value="Toxin_antidote_HigA"/>
</dbReference>
<dbReference type="InterPro" id="IPR001387">
    <property type="entry name" value="Cro/C1-type_HTH"/>
</dbReference>
<dbReference type="InterPro" id="IPR052345">
    <property type="entry name" value="Rad_response_metalloprotease"/>
</dbReference>
<sequence length="365" mass="40374">MATTNYAVAPGAFLEEWLDDENMTQGQAASRLGYSRKQVNEVVNGHAPITADTASRLARLTGIPVDAWLRYEALYRADLQRLRDEEGLAQHADQIHPQAASYLRQVGATRATKRDPGLLVSDFLSFHRCGTWGAYEQRMAAESSGEFALAALVESKSGLDTTLLSTWLCAAERDERFELARHTKYDEDALRSLLPELRARAAHPDESMLSDLSHILSKAGVAFMLTPAPKKLPLYGVTRWIDKRVPVIQQSGRRQKDGFVIWTLFHEIGHVLNDPRGDVHVEYSTEKKRNSVAEKAANKFAMDTLFGADGLTPFKGLSWDNDIRSTAARVGVSPGVAVHQMHRARLLDYAYGNKLCVDVGVLGAG</sequence>
<dbReference type="Pfam" id="PF06114">
    <property type="entry name" value="Peptidase_M78"/>
    <property type="match status" value="1"/>
</dbReference>
<evidence type="ECO:0000313" key="4">
    <source>
        <dbReference type="Proteomes" id="UP000298003"/>
    </source>
</evidence>
<dbReference type="InterPro" id="IPR010359">
    <property type="entry name" value="IrrE_HExxH"/>
</dbReference>
<dbReference type="AlphaFoldDB" id="A0A4Y8R2V4"/>
<reference evidence="3 4" key="1">
    <citation type="submission" date="2019-03" db="EMBL/GenBank/DDBJ databases">
        <title>Cellulosimicrobium funkei JCM14302 Assembly.</title>
        <authorList>
            <person name="Dou T."/>
        </authorList>
    </citation>
    <scope>NUCLEOTIDE SEQUENCE [LARGE SCALE GENOMIC DNA]</scope>
    <source>
        <strain evidence="3 4">JCM 14302</strain>
    </source>
</reference>
<dbReference type="PANTHER" id="PTHR43236">
    <property type="entry name" value="ANTITOXIN HIGA1"/>
    <property type="match status" value="1"/>
</dbReference>
<dbReference type="PROSITE" id="PS50943">
    <property type="entry name" value="HTH_CROC1"/>
    <property type="match status" value="1"/>
</dbReference>
<dbReference type="InterPro" id="IPR010982">
    <property type="entry name" value="Lambda_DNA-bd_dom_sf"/>
</dbReference>
<keyword evidence="4" id="KW-1185">Reference proteome</keyword>
<dbReference type="SMART" id="SM00530">
    <property type="entry name" value="HTH_XRE"/>
    <property type="match status" value="1"/>
</dbReference>
<dbReference type="RefSeq" id="WP_061269225.1">
    <property type="nucleotide sequence ID" value="NZ_SOZH01000004.1"/>
</dbReference>
<comment type="caution">
    <text evidence="3">The sequence shown here is derived from an EMBL/GenBank/DDBJ whole genome shotgun (WGS) entry which is preliminary data.</text>
</comment>
<accession>A0A4Y8R2V4</accession>
<name>A0A4Y8R2V4_9MICO</name>
<dbReference type="GO" id="GO:0003677">
    <property type="term" value="F:DNA binding"/>
    <property type="evidence" value="ECO:0007669"/>
    <property type="project" value="InterPro"/>
</dbReference>
<dbReference type="SUPFAM" id="SSF47413">
    <property type="entry name" value="lambda repressor-like DNA-binding domains"/>
    <property type="match status" value="1"/>
</dbReference>
<dbReference type="NCBIfam" id="TIGR02607">
    <property type="entry name" value="antidote_HigA"/>
    <property type="match status" value="1"/>
</dbReference>
<comment type="similarity">
    <text evidence="1">Belongs to the short-chain fatty acyl-CoA assimilation regulator (ScfR) family.</text>
</comment>
<protein>
    <submittedName>
        <fullName evidence="3">Addiction module antidote protein, HigA family</fullName>
    </submittedName>
</protein>
<evidence type="ECO:0000259" key="2">
    <source>
        <dbReference type="PROSITE" id="PS50943"/>
    </source>
</evidence>
<dbReference type="GeneID" id="95684038"/>
<feature type="domain" description="HTH cro/C1-type" evidence="2">
    <location>
        <begin position="14"/>
        <end position="68"/>
    </location>
</feature>
<dbReference type="PANTHER" id="PTHR43236:SF1">
    <property type="entry name" value="BLL7220 PROTEIN"/>
    <property type="match status" value="1"/>
</dbReference>
<dbReference type="Proteomes" id="UP000298003">
    <property type="component" value="Unassembled WGS sequence"/>
</dbReference>
<dbReference type="CDD" id="cd00093">
    <property type="entry name" value="HTH_XRE"/>
    <property type="match status" value="1"/>
</dbReference>
<evidence type="ECO:0000256" key="1">
    <source>
        <dbReference type="ARBA" id="ARBA00007227"/>
    </source>
</evidence>
<evidence type="ECO:0000313" key="3">
    <source>
        <dbReference type="EMBL" id="TFF12439.1"/>
    </source>
</evidence>
<organism evidence="3 4">
    <name type="scientific">Cellulosimicrobium funkei</name>
    <dbReference type="NCBI Taxonomy" id="264251"/>
    <lineage>
        <taxon>Bacteria</taxon>
        <taxon>Bacillati</taxon>
        <taxon>Actinomycetota</taxon>
        <taxon>Actinomycetes</taxon>
        <taxon>Micrococcales</taxon>
        <taxon>Promicromonosporaceae</taxon>
        <taxon>Cellulosimicrobium</taxon>
    </lineage>
</organism>
<dbReference type="EMBL" id="SOZH01000004">
    <property type="protein sequence ID" value="TFF12439.1"/>
    <property type="molecule type" value="Genomic_DNA"/>
</dbReference>
<proteinExistence type="inferred from homology"/>
<dbReference type="Gene3D" id="1.10.260.40">
    <property type="entry name" value="lambda repressor-like DNA-binding domains"/>
    <property type="match status" value="1"/>
</dbReference>